<proteinExistence type="predicted"/>
<name>A0A839IU53_9GAMM</name>
<dbReference type="Pfam" id="PF07690">
    <property type="entry name" value="MFS_1"/>
    <property type="match status" value="1"/>
</dbReference>
<feature type="transmembrane region" description="Helical" evidence="7">
    <location>
        <begin position="307"/>
        <end position="329"/>
    </location>
</feature>
<dbReference type="SUPFAM" id="SSF103473">
    <property type="entry name" value="MFS general substrate transporter"/>
    <property type="match status" value="1"/>
</dbReference>
<evidence type="ECO:0000313" key="9">
    <source>
        <dbReference type="Proteomes" id="UP000565262"/>
    </source>
</evidence>
<gene>
    <name evidence="8" type="ORF">H4O21_19935</name>
</gene>
<keyword evidence="2" id="KW-0813">Transport</keyword>
<accession>A0A839IU53</accession>
<comment type="caution">
    <text evidence="8">The sequence shown here is derived from an EMBL/GenBank/DDBJ whole genome shotgun (WGS) entry which is preliminary data.</text>
</comment>
<feature type="transmembrane region" description="Helical" evidence="7">
    <location>
        <begin position="74"/>
        <end position="90"/>
    </location>
</feature>
<dbReference type="InterPro" id="IPR011701">
    <property type="entry name" value="MFS"/>
</dbReference>
<dbReference type="PANTHER" id="PTHR23517">
    <property type="entry name" value="RESISTANCE PROTEIN MDTM, PUTATIVE-RELATED-RELATED"/>
    <property type="match status" value="1"/>
</dbReference>
<feature type="transmembrane region" description="Helical" evidence="7">
    <location>
        <begin position="133"/>
        <end position="155"/>
    </location>
</feature>
<dbReference type="InterPro" id="IPR036259">
    <property type="entry name" value="MFS_trans_sf"/>
</dbReference>
<comment type="subcellular location">
    <subcellularLocation>
        <location evidence="1">Cell membrane</location>
        <topology evidence="1">Multi-pass membrane protein</topology>
    </subcellularLocation>
</comment>
<keyword evidence="6 7" id="KW-0472">Membrane</keyword>
<dbReference type="RefSeq" id="WP_182810656.1">
    <property type="nucleotide sequence ID" value="NZ_JACJFM010000037.1"/>
</dbReference>
<dbReference type="AlphaFoldDB" id="A0A839IU53"/>
<sequence>MEIFMRLAIILGANQVISHGFGVFLFAALFPLMRDALDMTYWHLTLTGVATQIAYLAGALCVSILGRIISAERLILLTAGGATLLLAGLSQVAEPVIIIVLLFLLAFSAAGCWGAIVGLISQYADKQNAATSLSVAGSGTAWGYGINGLILLWWVPVFGWQSVWILTAGIAGLIFLTTLYMMRSLSSVSTRQPEKLSESELNMLSVRQLIMACLTEHRALFSCLIYFQIGLTCITFTSWLNTRLDEVDPSGFQGAITWSVIGISGMLAGILIGRVADKKGHEVALLLAASGYAAGLLAFSFNPLQFAVIAGAGYGMIYFPVWGVVSSWLAQRYSPVATMQLSGVGMIASAIGGSLGNIIAGQILNQTGSLTLLYDFLAFAGCVTVVLVGGICWHKSKGEVTARLNSLS</sequence>
<protein>
    <submittedName>
        <fullName evidence="8">MFS transporter</fullName>
    </submittedName>
</protein>
<evidence type="ECO:0000256" key="4">
    <source>
        <dbReference type="ARBA" id="ARBA00022692"/>
    </source>
</evidence>
<feature type="transmembrane region" description="Helical" evidence="7">
    <location>
        <begin position="219"/>
        <end position="240"/>
    </location>
</feature>
<dbReference type="EMBL" id="JACJFM010000037">
    <property type="protein sequence ID" value="MBB1488885.1"/>
    <property type="molecule type" value="Genomic_DNA"/>
</dbReference>
<keyword evidence="5 7" id="KW-1133">Transmembrane helix</keyword>
<reference evidence="8 9" key="1">
    <citation type="submission" date="2020-08" db="EMBL/GenBank/DDBJ databases">
        <title>Oceanospirillum sp. nov. isolated from marine sediment.</title>
        <authorList>
            <person name="Ji X."/>
        </authorList>
    </citation>
    <scope>NUCLEOTIDE SEQUENCE [LARGE SCALE GENOMIC DNA]</scope>
    <source>
        <strain evidence="8 9">D5</strain>
    </source>
</reference>
<feature type="transmembrane region" description="Helical" evidence="7">
    <location>
        <begin position="96"/>
        <end position="121"/>
    </location>
</feature>
<dbReference type="GO" id="GO:0005886">
    <property type="term" value="C:plasma membrane"/>
    <property type="evidence" value="ECO:0007669"/>
    <property type="project" value="UniProtKB-SubCell"/>
</dbReference>
<evidence type="ECO:0000256" key="2">
    <source>
        <dbReference type="ARBA" id="ARBA00022448"/>
    </source>
</evidence>
<keyword evidence="9" id="KW-1185">Reference proteome</keyword>
<evidence type="ECO:0000256" key="7">
    <source>
        <dbReference type="SAM" id="Phobius"/>
    </source>
</evidence>
<keyword evidence="4 7" id="KW-0812">Transmembrane</keyword>
<feature type="transmembrane region" description="Helical" evidence="7">
    <location>
        <begin position="372"/>
        <end position="393"/>
    </location>
</feature>
<evidence type="ECO:0000256" key="1">
    <source>
        <dbReference type="ARBA" id="ARBA00004651"/>
    </source>
</evidence>
<feature type="transmembrane region" description="Helical" evidence="7">
    <location>
        <begin position="7"/>
        <end position="29"/>
    </location>
</feature>
<dbReference type="Gene3D" id="1.20.1250.20">
    <property type="entry name" value="MFS general substrate transporter like domains"/>
    <property type="match status" value="2"/>
</dbReference>
<feature type="transmembrane region" description="Helical" evidence="7">
    <location>
        <begin position="283"/>
        <end position="301"/>
    </location>
</feature>
<feature type="transmembrane region" description="Helical" evidence="7">
    <location>
        <begin position="161"/>
        <end position="182"/>
    </location>
</feature>
<organism evidence="8 9">
    <name type="scientific">Oceanospirillum sediminis</name>
    <dbReference type="NCBI Taxonomy" id="2760088"/>
    <lineage>
        <taxon>Bacteria</taxon>
        <taxon>Pseudomonadati</taxon>
        <taxon>Pseudomonadota</taxon>
        <taxon>Gammaproteobacteria</taxon>
        <taxon>Oceanospirillales</taxon>
        <taxon>Oceanospirillaceae</taxon>
        <taxon>Oceanospirillum</taxon>
    </lineage>
</organism>
<dbReference type="Proteomes" id="UP000565262">
    <property type="component" value="Unassembled WGS sequence"/>
</dbReference>
<feature type="transmembrane region" description="Helical" evidence="7">
    <location>
        <begin position="41"/>
        <end position="62"/>
    </location>
</feature>
<dbReference type="InterPro" id="IPR050171">
    <property type="entry name" value="MFS_Transporters"/>
</dbReference>
<dbReference type="GO" id="GO:0022857">
    <property type="term" value="F:transmembrane transporter activity"/>
    <property type="evidence" value="ECO:0007669"/>
    <property type="project" value="InterPro"/>
</dbReference>
<feature type="transmembrane region" description="Helical" evidence="7">
    <location>
        <begin position="252"/>
        <end position="271"/>
    </location>
</feature>
<evidence type="ECO:0000313" key="8">
    <source>
        <dbReference type="EMBL" id="MBB1488885.1"/>
    </source>
</evidence>
<feature type="transmembrane region" description="Helical" evidence="7">
    <location>
        <begin position="341"/>
        <end position="360"/>
    </location>
</feature>
<evidence type="ECO:0000256" key="3">
    <source>
        <dbReference type="ARBA" id="ARBA00022475"/>
    </source>
</evidence>
<evidence type="ECO:0000256" key="6">
    <source>
        <dbReference type="ARBA" id="ARBA00023136"/>
    </source>
</evidence>
<keyword evidence="3" id="KW-1003">Cell membrane</keyword>
<evidence type="ECO:0000256" key="5">
    <source>
        <dbReference type="ARBA" id="ARBA00022989"/>
    </source>
</evidence>